<sequence length="297" mass="33854">MPPCTCDSDAESSNLSDEPNKERAPAAPHRQMLVGMETPSHYDSDDNDDGDETHYDINTISGLNPKMLKGILIKLTKCNKARNNDAYKKPSCQLDFHQRLSHTHDALKEAPKLTTKNWYAWNPHLQGILPNWPAAMKHLNSTITPEHKKYDCALNRELCTILQSSALLARNNNVNYLFIQPTNSEPWKLHELYCRLKTDLTKMEKIAESTLLNKVGRIHIFQANVHKLITNINEHWAKAESMGHALPDILRVKMLIDQARYITSYHHCITMLEDTGMASNYEVLCATLFKCQDSMTA</sequence>
<dbReference type="EMBL" id="CAGI01000142">
    <property type="protein sequence ID" value="CCF49165.1"/>
    <property type="molecule type" value="Genomic_DNA"/>
</dbReference>
<organism evidence="2 3">
    <name type="scientific">Ustilago hordei</name>
    <name type="common">Barley covered smut fungus</name>
    <dbReference type="NCBI Taxonomy" id="120017"/>
    <lineage>
        <taxon>Eukaryota</taxon>
        <taxon>Fungi</taxon>
        <taxon>Dikarya</taxon>
        <taxon>Basidiomycota</taxon>
        <taxon>Ustilaginomycotina</taxon>
        <taxon>Ustilaginomycetes</taxon>
        <taxon>Ustilaginales</taxon>
        <taxon>Ustilaginaceae</taxon>
        <taxon>Ustilago</taxon>
    </lineage>
</organism>
<evidence type="ECO:0000256" key="1">
    <source>
        <dbReference type="SAM" id="MobiDB-lite"/>
    </source>
</evidence>
<comment type="caution">
    <text evidence="2">The sequence shown here is derived from an EMBL/GenBank/DDBJ whole genome shotgun (WGS) entry which is preliminary data.</text>
</comment>
<feature type="region of interest" description="Disordered" evidence="1">
    <location>
        <begin position="1"/>
        <end position="53"/>
    </location>
</feature>
<gene>
    <name evidence="2" type="ORF">UHOR_13566</name>
</gene>
<keyword evidence="3" id="KW-1185">Reference proteome</keyword>
<dbReference type="Proteomes" id="UP000006174">
    <property type="component" value="Unassembled WGS sequence"/>
</dbReference>
<dbReference type="AlphaFoldDB" id="I2FQH2"/>
<dbReference type="HOGENOM" id="CLU_861063_0_0_1"/>
<proteinExistence type="predicted"/>
<reference evidence="2 3" key="1">
    <citation type="journal article" date="2012" name="Plant Cell">
        <title>Genome comparison of barley and maize smut fungi reveals targeted loss of RNA silencing components and species-specific presence of transposable elements.</title>
        <authorList>
            <person name="Laurie J.D."/>
            <person name="Ali S."/>
            <person name="Linning R."/>
            <person name="Mannhaupt G."/>
            <person name="Wong P."/>
            <person name="Gueldener U."/>
            <person name="Muensterkoetter M."/>
            <person name="Moore R."/>
            <person name="Kahmann R."/>
            <person name="Bakkeren G."/>
            <person name="Schirawski J."/>
        </authorList>
    </citation>
    <scope>NUCLEOTIDE SEQUENCE [LARGE SCALE GENOMIC DNA]</scope>
    <source>
        <strain evidence="3">Uh4875-4</strain>
    </source>
</reference>
<dbReference type="OrthoDB" id="2557437at2759"/>
<protein>
    <submittedName>
        <fullName evidence="2">Uncharacterized protein</fullName>
    </submittedName>
</protein>
<accession>I2FQH2</accession>
<name>I2FQH2_USTHO</name>
<evidence type="ECO:0000313" key="3">
    <source>
        <dbReference type="Proteomes" id="UP000006174"/>
    </source>
</evidence>
<evidence type="ECO:0000313" key="2">
    <source>
        <dbReference type="EMBL" id="CCF49165.1"/>
    </source>
</evidence>